<feature type="compositionally biased region" description="Basic residues" evidence="1">
    <location>
        <begin position="29"/>
        <end position="40"/>
    </location>
</feature>
<proteinExistence type="predicted"/>
<reference evidence="2" key="2">
    <citation type="submission" date="2025-09" db="UniProtKB">
        <authorList>
            <consortium name="Ensembl"/>
        </authorList>
    </citation>
    <scope>IDENTIFICATION</scope>
</reference>
<sequence length="96" mass="10239">SFLLWGKVIDIQADLPAHLSGKSPAVGRGMHHGRRGRHLRPNVSGPVCARKSGHLLREGRHPESLIEDPAALVPVAERVPGWAVHEAEGNASLGHG</sequence>
<organism evidence="2 3">
    <name type="scientific">Cyprinus carpio carpio</name>
    <dbReference type="NCBI Taxonomy" id="630221"/>
    <lineage>
        <taxon>Eukaryota</taxon>
        <taxon>Metazoa</taxon>
        <taxon>Chordata</taxon>
        <taxon>Craniata</taxon>
        <taxon>Vertebrata</taxon>
        <taxon>Euteleostomi</taxon>
        <taxon>Actinopterygii</taxon>
        <taxon>Neopterygii</taxon>
        <taxon>Teleostei</taxon>
        <taxon>Ostariophysi</taxon>
        <taxon>Cypriniformes</taxon>
        <taxon>Cyprinidae</taxon>
        <taxon>Cyprininae</taxon>
        <taxon>Cyprinus</taxon>
    </lineage>
</organism>
<accession>A0A8C1DKK9</accession>
<reference evidence="2" key="1">
    <citation type="submission" date="2025-08" db="UniProtKB">
        <authorList>
            <consortium name="Ensembl"/>
        </authorList>
    </citation>
    <scope>IDENTIFICATION</scope>
</reference>
<dbReference type="AlphaFoldDB" id="A0A8C1DKK9"/>
<evidence type="ECO:0000313" key="3">
    <source>
        <dbReference type="Proteomes" id="UP001108240"/>
    </source>
</evidence>
<keyword evidence="3" id="KW-1185">Reference proteome</keyword>
<dbReference type="Ensembl" id="ENSCCRT00000070504.2">
    <property type="protein sequence ID" value="ENSCCRP00000065040.1"/>
    <property type="gene ID" value="ENSCCRG00000035029.2"/>
</dbReference>
<evidence type="ECO:0000256" key="1">
    <source>
        <dbReference type="SAM" id="MobiDB-lite"/>
    </source>
</evidence>
<protein>
    <submittedName>
        <fullName evidence="2">Uncharacterized protein</fullName>
    </submittedName>
</protein>
<name>A0A8C1DKK9_CYPCA</name>
<feature type="region of interest" description="Disordered" evidence="1">
    <location>
        <begin position="20"/>
        <end position="48"/>
    </location>
</feature>
<dbReference type="Proteomes" id="UP001108240">
    <property type="component" value="Unplaced"/>
</dbReference>
<dbReference type="GeneTree" id="ENSGT00980000199127"/>
<dbReference type="OMA" id="TILGLHC"/>
<evidence type="ECO:0000313" key="2">
    <source>
        <dbReference type="Ensembl" id="ENSCCRP00000065040.1"/>
    </source>
</evidence>